<dbReference type="EMBL" id="JWZT01002180">
    <property type="protein sequence ID" value="KII70104.1"/>
    <property type="molecule type" value="Genomic_DNA"/>
</dbReference>
<organism evidence="1 2">
    <name type="scientific">Thelohanellus kitauei</name>
    <name type="common">Myxosporean</name>
    <dbReference type="NCBI Taxonomy" id="669202"/>
    <lineage>
        <taxon>Eukaryota</taxon>
        <taxon>Metazoa</taxon>
        <taxon>Cnidaria</taxon>
        <taxon>Myxozoa</taxon>
        <taxon>Myxosporea</taxon>
        <taxon>Bivalvulida</taxon>
        <taxon>Platysporina</taxon>
        <taxon>Myxobolidae</taxon>
        <taxon>Thelohanellus</taxon>
    </lineage>
</organism>
<accession>A0A0C2IXM1</accession>
<sequence length="105" mass="11807">MVWVLNIGVCQILYAGNSVLSLYRSKQQMQLDVSTCYKLAARYMSESPELDAQYPVRRKIGRLFFFARILIGQLAFKWISNSIKFANIVVAQNTDKINANAAVGG</sequence>
<comment type="caution">
    <text evidence="1">The sequence shown here is derived from an EMBL/GenBank/DDBJ whole genome shotgun (WGS) entry which is preliminary data.</text>
</comment>
<evidence type="ECO:0000313" key="1">
    <source>
        <dbReference type="EMBL" id="KII70104.1"/>
    </source>
</evidence>
<dbReference type="Proteomes" id="UP000031668">
    <property type="component" value="Unassembled WGS sequence"/>
</dbReference>
<proteinExistence type="predicted"/>
<gene>
    <name evidence="1" type="ORF">RF11_13353</name>
</gene>
<keyword evidence="2" id="KW-1185">Reference proteome</keyword>
<dbReference type="AlphaFoldDB" id="A0A0C2IXM1"/>
<reference evidence="1 2" key="1">
    <citation type="journal article" date="2014" name="Genome Biol. Evol.">
        <title>The genome of the myxosporean Thelohanellus kitauei shows adaptations to nutrient acquisition within its fish host.</title>
        <authorList>
            <person name="Yang Y."/>
            <person name="Xiong J."/>
            <person name="Zhou Z."/>
            <person name="Huo F."/>
            <person name="Miao W."/>
            <person name="Ran C."/>
            <person name="Liu Y."/>
            <person name="Zhang J."/>
            <person name="Feng J."/>
            <person name="Wang M."/>
            <person name="Wang M."/>
            <person name="Wang L."/>
            <person name="Yao B."/>
        </authorList>
    </citation>
    <scope>NUCLEOTIDE SEQUENCE [LARGE SCALE GENOMIC DNA]</scope>
    <source>
        <strain evidence="1">Wuqing</strain>
    </source>
</reference>
<evidence type="ECO:0000313" key="2">
    <source>
        <dbReference type="Proteomes" id="UP000031668"/>
    </source>
</evidence>
<name>A0A0C2IXM1_THEKT</name>
<protein>
    <submittedName>
        <fullName evidence="1">Uncharacterized protein</fullName>
    </submittedName>
</protein>